<dbReference type="Proteomes" id="UP000805193">
    <property type="component" value="Unassembled WGS sequence"/>
</dbReference>
<dbReference type="EMBL" id="JABSTQ010010995">
    <property type="protein sequence ID" value="KAG0416021.1"/>
    <property type="molecule type" value="Genomic_DNA"/>
</dbReference>
<name>A0AC60P9D8_IXOPE</name>
<protein>
    <submittedName>
        <fullName evidence="1">Uncharacterized protein</fullName>
    </submittedName>
</protein>
<proteinExistence type="predicted"/>
<comment type="caution">
    <text evidence="1">The sequence shown here is derived from an EMBL/GenBank/DDBJ whole genome shotgun (WGS) entry which is preliminary data.</text>
</comment>
<accession>A0AC60P9D8</accession>
<evidence type="ECO:0000313" key="2">
    <source>
        <dbReference type="Proteomes" id="UP000805193"/>
    </source>
</evidence>
<gene>
    <name evidence="1" type="ORF">HPB47_006800</name>
</gene>
<sequence>MELPGALAAPPPATASATRSQSTKEAVIHMAKMPRDMQQDAVRLATKALEKYQVEKDIAFYMQYKFLVKHKPFWQCVVGTNFDSYVHYRYYIDFNLGQMRFLLFKAKSSEN</sequence>
<keyword evidence="2" id="KW-1185">Reference proteome</keyword>
<reference evidence="1 2" key="1">
    <citation type="journal article" date="2020" name="Cell">
        <title>Large-Scale Comparative Analyses of Tick Genomes Elucidate Their Genetic Diversity and Vector Capacities.</title>
        <authorList>
            <consortium name="Tick Genome and Microbiome Consortium (TIGMIC)"/>
            <person name="Jia N."/>
            <person name="Wang J."/>
            <person name="Shi W."/>
            <person name="Du L."/>
            <person name="Sun Y."/>
            <person name="Zhan W."/>
            <person name="Jiang J.F."/>
            <person name="Wang Q."/>
            <person name="Zhang B."/>
            <person name="Ji P."/>
            <person name="Bell-Sakyi L."/>
            <person name="Cui X.M."/>
            <person name="Yuan T.T."/>
            <person name="Jiang B.G."/>
            <person name="Yang W.F."/>
            <person name="Lam T.T."/>
            <person name="Chang Q.C."/>
            <person name="Ding S.J."/>
            <person name="Wang X.J."/>
            <person name="Zhu J.G."/>
            <person name="Ruan X.D."/>
            <person name="Zhao L."/>
            <person name="Wei J.T."/>
            <person name="Ye R.Z."/>
            <person name="Que T.C."/>
            <person name="Du C.H."/>
            <person name="Zhou Y.H."/>
            <person name="Cheng J.X."/>
            <person name="Dai P.F."/>
            <person name="Guo W.B."/>
            <person name="Han X.H."/>
            <person name="Huang E.J."/>
            <person name="Li L.F."/>
            <person name="Wei W."/>
            <person name="Gao Y.C."/>
            <person name="Liu J.Z."/>
            <person name="Shao H.Z."/>
            <person name="Wang X."/>
            <person name="Wang C.C."/>
            <person name="Yang T.C."/>
            <person name="Huo Q.B."/>
            <person name="Li W."/>
            <person name="Chen H.Y."/>
            <person name="Chen S.E."/>
            <person name="Zhou L.G."/>
            <person name="Ni X.B."/>
            <person name="Tian J.H."/>
            <person name="Sheng Y."/>
            <person name="Liu T."/>
            <person name="Pan Y.S."/>
            <person name="Xia L.Y."/>
            <person name="Li J."/>
            <person name="Zhao F."/>
            <person name="Cao W.C."/>
        </authorList>
    </citation>
    <scope>NUCLEOTIDE SEQUENCE [LARGE SCALE GENOMIC DNA]</scope>
    <source>
        <strain evidence="1">Iper-2018</strain>
    </source>
</reference>
<evidence type="ECO:0000313" key="1">
    <source>
        <dbReference type="EMBL" id="KAG0416021.1"/>
    </source>
</evidence>
<organism evidence="1 2">
    <name type="scientific">Ixodes persulcatus</name>
    <name type="common">Taiga tick</name>
    <dbReference type="NCBI Taxonomy" id="34615"/>
    <lineage>
        <taxon>Eukaryota</taxon>
        <taxon>Metazoa</taxon>
        <taxon>Ecdysozoa</taxon>
        <taxon>Arthropoda</taxon>
        <taxon>Chelicerata</taxon>
        <taxon>Arachnida</taxon>
        <taxon>Acari</taxon>
        <taxon>Parasitiformes</taxon>
        <taxon>Ixodida</taxon>
        <taxon>Ixodoidea</taxon>
        <taxon>Ixodidae</taxon>
        <taxon>Ixodinae</taxon>
        <taxon>Ixodes</taxon>
    </lineage>
</organism>